<dbReference type="SUPFAM" id="SSF57667">
    <property type="entry name" value="beta-beta-alpha zinc fingers"/>
    <property type="match status" value="1"/>
</dbReference>
<dbReference type="GO" id="GO:0005681">
    <property type="term" value="C:spliceosomal complex"/>
    <property type="evidence" value="ECO:0007669"/>
    <property type="project" value="InterPro"/>
</dbReference>
<evidence type="ECO:0000256" key="2">
    <source>
        <dbReference type="ARBA" id="ARBA00022771"/>
    </source>
</evidence>
<dbReference type="PANTHER" id="PTHR45986:SF1">
    <property type="entry name" value="ZINC FINGER MATRIN-TYPE PROTEIN 2"/>
    <property type="match status" value="1"/>
</dbReference>
<dbReference type="PROSITE" id="PS00028">
    <property type="entry name" value="ZINC_FINGER_C2H2_1"/>
    <property type="match status" value="1"/>
</dbReference>
<dbReference type="InterPro" id="IPR036236">
    <property type="entry name" value="Znf_C2H2_sf"/>
</dbReference>
<dbReference type="GO" id="GO:0046540">
    <property type="term" value="C:U4/U6 x U5 tri-snRNP complex"/>
    <property type="evidence" value="ECO:0007669"/>
    <property type="project" value="TreeGrafter"/>
</dbReference>
<dbReference type="Proteomes" id="UP000178912">
    <property type="component" value="Unassembled WGS sequence"/>
</dbReference>
<dbReference type="OrthoDB" id="30343at2759"/>
<evidence type="ECO:0000259" key="6">
    <source>
        <dbReference type="PROSITE" id="PS00028"/>
    </source>
</evidence>
<gene>
    <name evidence="7" type="ORF">RAG0_06452</name>
</gene>
<keyword evidence="4" id="KW-0539">Nucleus</keyword>
<reference evidence="8" key="1">
    <citation type="submission" date="2016-03" db="EMBL/GenBank/DDBJ databases">
        <authorList>
            <person name="Guldener U."/>
        </authorList>
    </citation>
    <scope>NUCLEOTIDE SEQUENCE [LARGE SCALE GENOMIC DNA]</scope>
    <source>
        <strain evidence="8">04CH-RAC-A.6.1</strain>
    </source>
</reference>
<evidence type="ECO:0000256" key="4">
    <source>
        <dbReference type="ARBA" id="ARBA00023242"/>
    </source>
</evidence>
<dbReference type="AlphaFoldDB" id="A0A1E1KGZ5"/>
<dbReference type="PANTHER" id="PTHR45986">
    <property type="entry name" value="ZINC FINGER MATRIN-TYPE PROTEIN 2"/>
    <property type="match status" value="1"/>
</dbReference>
<keyword evidence="2" id="KW-0863">Zinc-finger</keyword>
<protein>
    <submittedName>
        <fullName evidence="7">Related to C2H2 finger domain protein</fullName>
    </submittedName>
</protein>
<dbReference type="Gene3D" id="3.30.160.60">
    <property type="entry name" value="Classic Zinc Finger"/>
    <property type="match status" value="1"/>
</dbReference>
<dbReference type="GO" id="GO:0008270">
    <property type="term" value="F:zinc ion binding"/>
    <property type="evidence" value="ECO:0007669"/>
    <property type="project" value="UniProtKB-KW"/>
</dbReference>
<dbReference type="SMART" id="SM00451">
    <property type="entry name" value="ZnF_U1"/>
    <property type="match status" value="1"/>
</dbReference>
<dbReference type="InterPro" id="IPR003604">
    <property type="entry name" value="Matrin/U1-like-C_Znf_C2H2"/>
</dbReference>
<proteinExistence type="predicted"/>
<keyword evidence="3" id="KW-0862">Zinc</keyword>
<dbReference type="InterPro" id="IPR022755">
    <property type="entry name" value="Znf_C2H2_jaz"/>
</dbReference>
<dbReference type="InterPro" id="IPR013087">
    <property type="entry name" value="Znf_C2H2_type"/>
</dbReference>
<evidence type="ECO:0000256" key="1">
    <source>
        <dbReference type="ARBA" id="ARBA00022723"/>
    </source>
</evidence>
<dbReference type="EMBL" id="FJUX01000031">
    <property type="protein sequence ID" value="CZS97307.1"/>
    <property type="molecule type" value="Genomic_DNA"/>
</dbReference>
<evidence type="ECO:0000256" key="3">
    <source>
        <dbReference type="ARBA" id="ARBA00022833"/>
    </source>
</evidence>
<name>A0A1E1KGZ5_9HELO</name>
<dbReference type="Pfam" id="PF12171">
    <property type="entry name" value="zf-C2H2_jaz"/>
    <property type="match status" value="1"/>
</dbReference>
<dbReference type="GO" id="GO:0000398">
    <property type="term" value="P:mRNA splicing, via spliceosome"/>
    <property type="evidence" value="ECO:0007669"/>
    <property type="project" value="InterPro"/>
</dbReference>
<feature type="region of interest" description="Disordered" evidence="5">
    <location>
        <begin position="170"/>
        <end position="197"/>
    </location>
</feature>
<evidence type="ECO:0000313" key="7">
    <source>
        <dbReference type="EMBL" id="CZS97307.1"/>
    </source>
</evidence>
<organism evidence="7 8">
    <name type="scientific">Rhynchosporium agropyri</name>
    <dbReference type="NCBI Taxonomy" id="914238"/>
    <lineage>
        <taxon>Eukaryota</taxon>
        <taxon>Fungi</taxon>
        <taxon>Dikarya</taxon>
        <taxon>Ascomycota</taxon>
        <taxon>Pezizomycotina</taxon>
        <taxon>Leotiomycetes</taxon>
        <taxon>Helotiales</taxon>
        <taxon>Ploettnerulaceae</taxon>
        <taxon>Rhynchosporium</taxon>
    </lineage>
</organism>
<keyword evidence="1" id="KW-0479">Metal-binding</keyword>
<evidence type="ECO:0000256" key="5">
    <source>
        <dbReference type="SAM" id="MobiDB-lite"/>
    </source>
</evidence>
<keyword evidence="8" id="KW-1185">Reference proteome</keyword>
<dbReference type="GO" id="GO:0003676">
    <property type="term" value="F:nucleic acid binding"/>
    <property type="evidence" value="ECO:0007669"/>
    <property type="project" value="InterPro"/>
</dbReference>
<feature type="domain" description="C2H2-type" evidence="6">
    <location>
        <begin position="102"/>
        <end position="124"/>
    </location>
</feature>
<dbReference type="InterPro" id="IPR040107">
    <property type="entry name" value="Snu23"/>
</dbReference>
<accession>A0A1E1KGZ5</accession>
<evidence type="ECO:0000313" key="8">
    <source>
        <dbReference type="Proteomes" id="UP000178912"/>
    </source>
</evidence>
<feature type="region of interest" description="Disordered" evidence="5">
    <location>
        <begin position="210"/>
        <end position="236"/>
    </location>
</feature>
<sequence length="236" mass="27091">MSAPRKGAYETAASDTDFRKKYDRTEYAQKATDREAKEREEGKARYEAKLAGKKYYAPLTGEETLTQARASRLDVSANVGKVTLMPAGAATGKRGRGAGFYCKECDLTFKDNLQWVEHENSMQHLRAIGQTGEVKRATREEVRERIELIWGRMEEERKGDGKTLGERLEVRKEEEERRREERREKRKALGERERVKKEEGIKVKTEYGEDIRVEGEHDDEDMMASMGITGFGTSKK</sequence>